<accession>A0AAW7K1N6</accession>
<dbReference type="AlphaFoldDB" id="A0AAW7K1N6"/>
<organism evidence="1 2">
    <name type="scientific">Yersinia nurmii</name>
    <dbReference type="NCBI Taxonomy" id="685706"/>
    <lineage>
        <taxon>Bacteria</taxon>
        <taxon>Pseudomonadati</taxon>
        <taxon>Pseudomonadota</taxon>
        <taxon>Gammaproteobacteria</taxon>
        <taxon>Enterobacterales</taxon>
        <taxon>Yersiniaceae</taxon>
        <taxon>Yersinia</taxon>
    </lineage>
</organism>
<dbReference type="RefSeq" id="WP_162975250.1">
    <property type="nucleotide sequence ID" value="NZ_JAUEHU010000027.1"/>
</dbReference>
<dbReference type="Proteomes" id="UP001167864">
    <property type="component" value="Unassembled WGS sequence"/>
</dbReference>
<proteinExistence type="predicted"/>
<evidence type="ECO:0000313" key="1">
    <source>
        <dbReference type="EMBL" id="MDN0089228.1"/>
    </source>
</evidence>
<evidence type="ECO:0000313" key="2">
    <source>
        <dbReference type="Proteomes" id="UP001167864"/>
    </source>
</evidence>
<reference evidence="1" key="1">
    <citation type="submission" date="2023-06" db="EMBL/GenBank/DDBJ databases">
        <authorList>
            <person name="Polev D.E."/>
            <person name="Saitova A.T."/>
            <person name="Bogumilchik E.A."/>
            <person name="Kokorina G.I."/>
            <person name="Voskresenskaia E.A."/>
        </authorList>
    </citation>
    <scope>NUCLEOTIDE SEQUENCE</scope>
    <source>
        <strain evidence="1">2145 StPb PI</strain>
    </source>
</reference>
<comment type="caution">
    <text evidence="1">The sequence shown here is derived from an EMBL/GenBank/DDBJ whole genome shotgun (WGS) entry which is preliminary data.</text>
</comment>
<protein>
    <submittedName>
        <fullName evidence="1">Uncharacterized protein</fullName>
    </submittedName>
</protein>
<dbReference type="EMBL" id="JAUEHU010000027">
    <property type="protein sequence ID" value="MDN0089228.1"/>
    <property type="molecule type" value="Genomic_DNA"/>
</dbReference>
<sequence>MSTLTLSGNRLVGGPLSGILSIQHHPSNRLTSASFTPPPKKGFLERLIEAINRRLEP</sequence>
<gene>
    <name evidence="1" type="ORF">QVN42_17925</name>
</gene>
<name>A0AAW7K1N6_9GAMM</name>